<sequence>MSLEAKENQIVDAIHTIHYSTGPGMPGKVYEGIVRSVMVEKRFELVDGGEVQGQLVYHVDDEIALLVLSDMNADLDELADKLTAYLEVAGLKAGVVFNFAAMNPTLGTRRARR</sequence>
<proteinExistence type="predicted"/>
<name>A0A517YPI2_9BACT</name>
<evidence type="ECO:0000313" key="1">
    <source>
        <dbReference type="EMBL" id="QDU32126.1"/>
    </source>
</evidence>
<dbReference type="EMBL" id="CP036425">
    <property type="protein sequence ID" value="QDU32126.1"/>
    <property type="molecule type" value="Genomic_DNA"/>
</dbReference>
<evidence type="ECO:0000313" key="2">
    <source>
        <dbReference type="Proteomes" id="UP000317369"/>
    </source>
</evidence>
<dbReference type="Proteomes" id="UP000317369">
    <property type="component" value="Chromosome"/>
</dbReference>
<reference evidence="1 2" key="1">
    <citation type="submission" date="2019-02" db="EMBL/GenBank/DDBJ databases">
        <title>Deep-cultivation of Planctomycetes and their phenomic and genomic characterization uncovers novel biology.</title>
        <authorList>
            <person name="Wiegand S."/>
            <person name="Jogler M."/>
            <person name="Boedeker C."/>
            <person name="Pinto D."/>
            <person name="Vollmers J."/>
            <person name="Rivas-Marin E."/>
            <person name="Kohn T."/>
            <person name="Peeters S.H."/>
            <person name="Heuer A."/>
            <person name="Rast P."/>
            <person name="Oberbeckmann S."/>
            <person name="Bunk B."/>
            <person name="Jeske O."/>
            <person name="Meyerdierks A."/>
            <person name="Storesund J.E."/>
            <person name="Kallscheuer N."/>
            <person name="Luecker S."/>
            <person name="Lage O.M."/>
            <person name="Pohl T."/>
            <person name="Merkel B.J."/>
            <person name="Hornburger P."/>
            <person name="Mueller R.-W."/>
            <person name="Bruemmer F."/>
            <person name="Labrenz M."/>
            <person name="Spormann A.M."/>
            <person name="Op den Camp H."/>
            <person name="Overmann J."/>
            <person name="Amann R."/>
            <person name="Jetten M.S.M."/>
            <person name="Mascher T."/>
            <person name="Medema M.H."/>
            <person name="Devos D.P."/>
            <person name="Kaster A.-K."/>
            <person name="Ovreas L."/>
            <person name="Rohde M."/>
            <person name="Galperin M.Y."/>
            <person name="Jogler C."/>
        </authorList>
    </citation>
    <scope>NUCLEOTIDE SEQUENCE [LARGE SCALE GENOMIC DNA]</scope>
    <source>
        <strain evidence="1 2">KS4</strain>
    </source>
</reference>
<organism evidence="1 2">
    <name type="scientific">Poriferisphaera corsica</name>
    <dbReference type="NCBI Taxonomy" id="2528020"/>
    <lineage>
        <taxon>Bacteria</taxon>
        <taxon>Pseudomonadati</taxon>
        <taxon>Planctomycetota</taxon>
        <taxon>Phycisphaerae</taxon>
        <taxon>Phycisphaerales</taxon>
        <taxon>Phycisphaeraceae</taxon>
        <taxon>Poriferisphaera</taxon>
    </lineage>
</organism>
<gene>
    <name evidence="1" type="ORF">KS4_01550</name>
</gene>
<dbReference type="KEGG" id="pcor:KS4_01550"/>
<evidence type="ECO:0008006" key="3">
    <source>
        <dbReference type="Google" id="ProtNLM"/>
    </source>
</evidence>
<protein>
    <recommendedName>
        <fullName evidence="3">GxxExxY protein</fullName>
    </recommendedName>
</protein>
<dbReference type="RefSeq" id="WP_145073180.1">
    <property type="nucleotide sequence ID" value="NZ_CP036425.1"/>
</dbReference>
<keyword evidence="2" id="KW-1185">Reference proteome</keyword>
<accession>A0A517YPI2</accession>
<dbReference type="AlphaFoldDB" id="A0A517YPI2"/>